<feature type="compositionally biased region" description="Acidic residues" evidence="5">
    <location>
        <begin position="74"/>
        <end position="85"/>
    </location>
</feature>
<dbReference type="AlphaFoldDB" id="A0A7L1RNG1"/>
<feature type="region of interest" description="Disordered" evidence="5">
    <location>
        <begin position="321"/>
        <end position="343"/>
    </location>
</feature>
<feature type="region of interest" description="Disordered" evidence="5">
    <location>
        <begin position="25"/>
        <end position="130"/>
    </location>
</feature>
<evidence type="ECO:0000256" key="3">
    <source>
        <dbReference type="ARBA" id="ARBA00022553"/>
    </source>
</evidence>
<proteinExistence type="inferred from homology"/>
<reference evidence="8" key="1">
    <citation type="submission" date="2019-09" db="EMBL/GenBank/DDBJ databases">
        <title>Bird 10,000 Genomes (B10K) Project - Family phase.</title>
        <authorList>
            <person name="Zhang G."/>
        </authorList>
    </citation>
    <scope>NUCLEOTIDE SEQUENCE [LARGE SCALE GENOMIC DNA]</scope>
</reference>
<comment type="subcellular location">
    <subcellularLocation>
        <location evidence="1">Nucleus</location>
        <location evidence="1">Nucleolus</location>
    </subcellularLocation>
</comment>
<evidence type="ECO:0000256" key="1">
    <source>
        <dbReference type="ARBA" id="ARBA00004604"/>
    </source>
</evidence>
<dbReference type="InterPro" id="IPR007146">
    <property type="entry name" value="Sas10/Utp3/C1D"/>
</dbReference>
<evidence type="ECO:0000313" key="7">
    <source>
        <dbReference type="EMBL" id="NXO38633.1"/>
    </source>
</evidence>
<dbReference type="Proteomes" id="UP000572057">
    <property type="component" value="Unassembled WGS sequence"/>
</dbReference>
<comment type="similarity">
    <text evidence="2">Belongs to the SAS10 family.</text>
</comment>
<dbReference type="InterPro" id="IPR018972">
    <property type="entry name" value="Sas10_C_dom"/>
</dbReference>
<feature type="compositionally biased region" description="Acidic residues" evidence="5">
    <location>
        <begin position="53"/>
        <end position="66"/>
    </location>
</feature>
<gene>
    <name evidence="7" type="primary">Utp3</name>
    <name evidence="7" type="ORF">LOCOCH_R10733</name>
</gene>
<dbReference type="OrthoDB" id="1924577at2759"/>
<name>A0A7L1RNG1_9PASS</name>
<feature type="compositionally biased region" description="Basic residues" evidence="5">
    <location>
        <begin position="403"/>
        <end position="419"/>
    </location>
</feature>
<evidence type="ECO:0000313" key="8">
    <source>
        <dbReference type="Proteomes" id="UP000572057"/>
    </source>
</evidence>
<keyword evidence="4" id="KW-0539">Nucleus</keyword>
<comment type="caution">
    <text evidence="7">The sequence shown here is derived from an EMBL/GenBank/DDBJ whole genome shotgun (WGS) entry which is preliminary data.</text>
</comment>
<feature type="compositionally biased region" description="Acidic residues" evidence="5">
    <location>
        <begin position="121"/>
        <end position="130"/>
    </location>
</feature>
<evidence type="ECO:0000256" key="2">
    <source>
        <dbReference type="ARBA" id="ARBA00010979"/>
    </source>
</evidence>
<evidence type="ECO:0000256" key="5">
    <source>
        <dbReference type="SAM" id="MobiDB-lite"/>
    </source>
</evidence>
<evidence type="ECO:0000256" key="4">
    <source>
        <dbReference type="ARBA" id="ARBA00023242"/>
    </source>
</evidence>
<dbReference type="GO" id="GO:0032040">
    <property type="term" value="C:small-subunit processome"/>
    <property type="evidence" value="ECO:0007669"/>
    <property type="project" value="TreeGrafter"/>
</dbReference>
<protein>
    <submittedName>
        <fullName evidence="7">SAS10 protein</fullName>
    </submittedName>
</protein>
<dbReference type="PANTHER" id="PTHR13237:SF8">
    <property type="entry name" value="SOMETHING ABOUT SILENCING PROTEIN 10"/>
    <property type="match status" value="1"/>
</dbReference>
<feature type="non-terminal residue" evidence="7">
    <location>
        <position position="1"/>
    </location>
</feature>
<feature type="non-terminal residue" evidence="7">
    <location>
        <position position="460"/>
    </location>
</feature>
<dbReference type="EMBL" id="VXBM01000350">
    <property type="protein sequence ID" value="NXO38633.1"/>
    <property type="molecule type" value="Genomic_DNA"/>
</dbReference>
<feature type="compositionally biased region" description="Acidic residues" evidence="5">
    <location>
        <begin position="30"/>
        <end position="46"/>
    </location>
</feature>
<keyword evidence="8" id="KW-1185">Reference proteome</keyword>
<evidence type="ECO:0000259" key="6">
    <source>
        <dbReference type="Pfam" id="PF09368"/>
    </source>
</evidence>
<dbReference type="PANTHER" id="PTHR13237">
    <property type="entry name" value="SOMETHING ABOUT SILENCING PROTEIN 10-RELATED"/>
    <property type="match status" value="1"/>
</dbReference>
<feature type="domain" description="Sas10 C-terminal" evidence="6">
    <location>
        <begin position="388"/>
        <end position="459"/>
    </location>
</feature>
<dbReference type="Pfam" id="PF09368">
    <property type="entry name" value="Sas10"/>
    <property type="match status" value="1"/>
</dbReference>
<feature type="region of interest" description="Disordered" evidence="5">
    <location>
        <begin position="399"/>
        <end position="419"/>
    </location>
</feature>
<dbReference type="GO" id="GO:0000462">
    <property type="term" value="P:maturation of SSU-rRNA from tricistronic rRNA transcript (SSU-rRNA, 5.8S rRNA, LSU-rRNA)"/>
    <property type="evidence" value="ECO:0007669"/>
    <property type="project" value="TreeGrafter"/>
</dbReference>
<accession>A0A7L1RNG1</accession>
<sequence length="460" mass="53468">GGRAGPEELADEAERFHEQQFRAVMAALDSGDEAGGSEEEEEEEEVLGLQLPEDSEEDEEEEEEEERNPFVEYSAEEDEDGEDEEAKLPHELSWGQRKQLYYDTDYGTDAQAKGKRSQQEIDAEEEEEEQEAQVIQRRLVRDLGEDDYGLDMIQGYLAEQQKTHDSKGQKIDKDLQALSKKEQLKLLKQESPELLQLMEDFEVKLMEIKDELHPLLQMVRDGTIPQGKGSRYLQTKYHLYLNYCANISFYLVLKSKRMPVHSHPVIERLVEYRNIINDLASIDQKLSPQVRMLLRNYYDKKEEKLRKENKFSVFLTMDGKKNKPKRASVPVNGQAAAAESSDESELDEEAALKYYKMMEEKLALKRKRTGDEDVLEEAAVSEGEDPSKKRGVTYQMIKNKGLTPKRRKIDRNPRVKHREKFRRAKIRRKGQVREVRRELHRYAGELSGIRAGVKKSRKLK</sequence>
<dbReference type="Pfam" id="PF04000">
    <property type="entry name" value="Sas10_Utp3"/>
    <property type="match status" value="1"/>
</dbReference>
<keyword evidence="3" id="KW-0597">Phosphoprotein</keyword>
<organism evidence="7 8">
    <name type="scientific">Helopsaltes ochotensis</name>
    <name type="common">Middendorff's grasshopper-warbler</name>
    <dbReference type="NCBI Taxonomy" id="3150915"/>
    <lineage>
        <taxon>Eukaryota</taxon>
        <taxon>Metazoa</taxon>
        <taxon>Chordata</taxon>
        <taxon>Craniata</taxon>
        <taxon>Vertebrata</taxon>
        <taxon>Euteleostomi</taxon>
        <taxon>Archelosauria</taxon>
        <taxon>Archosauria</taxon>
        <taxon>Dinosauria</taxon>
        <taxon>Saurischia</taxon>
        <taxon>Theropoda</taxon>
        <taxon>Coelurosauria</taxon>
        <taxon>Aves</taxon>
        <taxon>Neognathae</taxon>
        <taxon>Neoaves</taxon>
        <taxon>Telluraves</taxon>
        <taxon>Australaves</taxon>
        <taxon>Passeriformes</taxon>
        <taxon>Sylvioidea</taxon>
        <taxon>Locustellidae</taxon>
        <taxon>Helopsaltes</taxon>
    </lineage>
</organism>